<reference evidence="1 2" key="1">
    <citation type="submission" date="2019-04" db="EMBL/GenBank/DDBJ databases">
        <authorList>
            <person name="de Jong A."/>
        </authorList>
    </citation>
    <scope>NUCLEOTIDE SEQUENCE [LARGE SCALE GENOMIC DNA]</scope>
</reference>
<evidence type="ECO:0000313" key="2">
    <source>
        <dbReference type="Proteomes" id="UP000306022"/>
    </source>
</evidence>
<evidence type="ECO:0000313" key="1">
    <source>
        <dbReference type="EMBL" id="QCW07653.1"/>
    </source>
</evidence>
<dbReference type="RefSeq" id="YP_010082145.1">
    <property type="nucleotide sequence ID" value="NC_055027.1"/>
</dbReference>
<dbReference type="GeneID" id="65071145"/>
<dbReference type="Proteomes" id="UP000306022">
    <property type="component" value="Segment"/>
</dbReference>
<protein>
    <submittedName>
        <fullName evidence="1">Uncharacterized protein</fullName>
    </submittedName>
</protein>
<sequence>MRTDRNKRPSIIDNINVNDRRILSAIKNTDGEVKESKKYLRLKIGMISGQSFEFEVPREDKYLIEQALKHGDTHEFKLYGVNKEQPGVVVKLEYHEYYTWF</sequence>
<keyword evidence="2" id="KW-1185">Reference proteome</keyword>
<dbReference type="EMBL" id="MK779875">
    <property type="protein sequence ID" value="QCW07653.1"/>
    <property type="molecule type" value="Genomic_DNA"/>
</dbReference>
<accession>A0A4Y5N1Q5</accession>
<dbReference type="KEGG" id="vg:65071145"/>
<proteinExistence type="predicted"/>
<name>A0A4Y5N1Q5_9CAUD</name>
<organism evidence="1 2">
    <name type="scientific">Lactococcus phage CHPC971</name>
    <dbReference type="NCBI Taxonomy" id="2575255"/>
    <lineage>
        <taxon>Viruses</taxon>
        <taxon>Duplodnaviria</taxon>
        <taxon>Heunggongvirae</taxon>
        <taxon>Uroviricota</taxon>
        <taxon>Caudoviricetes</taxon>
        <taxon>Fremauxvirus</taxon>
        <taxon>Fremauxvirus CHPC971</taxon>
    </lineage>
</organism>